<dbReference type="AlphaFoldDB" id="A0A849AQD4"/>
<keyword evidence="2" id="KW-0732">Signal</keyword>
<feature type="signal peptide" evidence="2">
    <location>
        <begin position="1"/>
        <end position="24"/>
    </location>
</feature>
<feature type="chain" id="PRO_5039446133" evidence="2">
    <location>
        <begin position="25"/>
        <end position="46"/>
    </location>
</feature>
<evidence type="ECO:0000256" key="2">
    <source>
        <dbReference type="SAM" id="SignalP"/>
    </source>
</evidence>
<reference evidence="3 4" key="1">
    <citation type="submission" date="2020-05" db="EMBL/GenBank/DDBJ databases">
        <title>MicrobeNet Type strains.</title>
        <authorList>
            <person name="Nicholson A.C."/>
        </authorList>
    </citation>
    <scope>NUCLEOTIDE SEQUENCE [LARGE SCALE GENOMIC DNA]</scope>
    <source>
        <strain evidence="3 4">CCUG 46604</strain>
    </source>
</reference>
<organism evidence="3 4">
    <name type="scientific">Brevibacterium luteolum</name>
    <dbReference type="NCBI Taxonomy" id="199591"/>
    <lineage>
        <taxon>Bacteria</taxon>
        <taxon>Bacillati</taxon>
        <taxon>Actinomycetota</taxon>
        <taxon>Actinomycetes</taxon>
        <taxon>Micrococcales</taxon>
        <taxon>Brevibacteriaceae</taxon>
        <taxon>Brevibacterium</taxon>
    </lineage>
</organism>
<accession>A0A849AQD4</accession>
<evidence type="ECO:0000313" key="3">
    <source>
        <dbReference type="EMBL" id="NNG79019.1"/>
    </source>
</evidence>
<sequence>MTTRLRTRTAAAVALGALLLTAYGQDPEEDPPTLGSDDATTAEASA</sequence>
<protein>
    <submittedName>
        <fullName evidence="3">Uncharacterized protein</fullName>
    </submittedName>
</protein>
<dbReference type="RefSeq" id="WP_170274019.1">
    <property type="nucleotide sequence ID" value="NZ_BAAAKH010000001.1"/>
</dbReference>
<gene>
    <name evidence="3" type="ORF">HLA91_06480</name>
</gene>
<feature type="region of interest" description="Disordered" evidence="1">
    <location>
        <begin position="23"/>
        <end position="46"/>
    </location>
</feature>
<proteinExistence type="predicted"/>
<evidence type="ECO:0000256" key="1">
    <source>
        <dbReference type="SAM" id="MobiDB-lite"/>
    </source>
</evidence>
<name>A0A849AQD4_9MICO</name>
<dbReference type="Proteomes" id="UP000549517">
    <property type="component" value="Unassembled WGS sequence"/>
</dbReference>
<comment type="caution">
    <text evidence="3">The sequence shown here is derived from an EMBL/GenBank/DDBJ whole genome shotgun (WGS) entry which is preliminary data.</text>
</comment>
<evidence type="ECO:0000313" key="4">
    <source>
        <dbReference type="Proteomes" id="UP000549517"/>
    </source>
</evidence>
<dbReference type="EMBL" id="JABEMC010000003">
    <property type="protein sequence ID" value="NNG79019.1"/>
    <property type="molecule type" value="Genomic_DNA"/>
</dbReference>